<dbReference type="KEGG" id="ido:I598_2544"/>
<sequence>MTDDGPGDDVLDLLDSGVGLTPALLAAYRVLVAAPYATVGRVAAALDVGPDDARERLRALADLGFVGRAVGTQDAGTAEARYVAAPPSLVLGTRLAAHEVAMRRAQAELDTLEQMYRLAGAEGGADDVVQVVHGAAEVAHWFARVQSGARSEVMAFVQHPVAVTGADENHVEDDLVRRGVQYRVLFEQAMLDAFPGGLDAFAAGLRAGESARVTGSLPLRMVIADRDLALLPVLTDPSHAAAAAMLVRPSSLLTGLVTLFDTLWTRAAPVVLDLPSGVPAVGVADDVDARLLSLLLAGYTDESAANQLGISPRTVQRRVRELMDRAGVRTRAQLGWHAARAGWGD</sequence>
<keyword evidence="1" id="KW-0175">Coiled coil</keyword>
<dbReference type="STRING" id="1300344.I598_2544"/>
<dbReference type="RefSeq" id="WP_068203260.1">
    <property type="nucleotide sequence ID" value="NZ_CP014209.1"/>
</dbReference>
<dbReference type="PANTHER" id="PTHR34293:SF1">
    <property type="entry name" value="HTH-TYPE TRANSCRIPTIONAL REGULATOR TRMBL2"/>
    <property type="match status" value="1"/>
</dbReference>
<evidence type="ECO:0000313" key="3">
    <source>
        <dbReference type="EMBL" id="ANC32078.1"/>
    </source>
</evidence>
<dbReference type="EMBL" id="CP014209">
    <property type="protein sequence ID" value="ANC32078.1"/>
    <property type="molecule type" value="Genomic_DNA"/>
</dbReference>
<dbReference type="Proteomes" id="UP000076794">
    <property type="component" value="Chromosome"/>
</dbReference>
<dbReference type="Gene3D" id="1.10.10.10">
    <property type="entry name" value="Winged helix-like DNA-binding domain superfamily/Winged helix DNA-binding domain"/>
    <property type="match status" value="1"/>
</dbReference>
<organism evidence="3 4">
    <name type="scientific">Isoptericola dokdonensis DS-3</name>
    <dbReference type="NCBI Taxonomy" id="1300344"/>
    <lineage>
        <taxon>Bacteria</taxon>
        <taxon>Bacillati</taxon>
        <taxon>Actinomycetota</taxon>
        <taxon>Actinomycetes</taxon>
        <taxon>Micrococcales</taxon>
        <taxon>Promicromonosporaceae</taxon>
        <taxon>Isoptericola</taxon>
    </lineage>
</organism>
<dbReference type="SUPFAM" id="SSF46894">
    <property type="entry name" value="C-terminal effector domain of the bipartite response regulators"/>
    <property type="match status" value="1"/>
</dbReference>
<feature type="domain" description="HTH luxR-type" evidence="2">
    <location>
        <begin position="284"/>
        <end position="338"/>
    </location>
</feature>
<evidence type="ECO:0000256" key="1">
    <source>
        <dbReference type="SAM" id="Coils"/>
    </source>
</evidence>
<dbReference type="SMART" id="SM00421">
    <property type="entry name" value="HTH_LUXR"/>
    <property type="match status" value="1"/>
</dbReference>
<feature type="coiled-coil region" evidence="1">
    <location>
        <begin position="95"/>
        <end position="122"/>
    </location>
</feature>
<protein>
    <recommendedName>
        <fullName evidence="2">HTH luxR-type domain-containing protein</fullName>
    </recommendedName>
</protein>
<reference evidence="3 4" key="1">
    <citation type="submission" date="2016-01" db="EMBL/GenBank/DDBJ databases">
        <title>Complete genome sequence of a soil Actinobacterium, Isoptericola dokdonensis DS-3.</title>
        <authorList>
            <person name="Kwon S.-K."/>
            <person name="Kim J.F."/>
        </authorList>
    </citation>
    <scope>NUCLEOTIDE SEQUENCE [LARGE SCALE GENOMIC DNA]</scope>
    <source>
        <strain evidence="3 4">DS-3</strain>
    </source>
</reference>
<gene>
    <name evidence="3" type="ORF">I598_2544</name>
</gene>
<dbReference type="PANTHER" id="PTHR34293">
    <property type="entry name" value="HTH-TYPE TRANSCRIPTIONAL REGULATOR TRMBL2"/>
    <property type="match status" value="1"/>
</dbReference>
<dbReference type="OrthoDB" id="3369460at2"/>
<evidence type="ECO:0000313" key="4">
    <source>
        <dbReference type="Proteomes" id="UP000076794"/>
    </source>
</evidence>
<dbReference type="GO" id="GO:0003677">
    <property type="term" value="F:DNA binding"/>
    <property type="evidence" value="ECO:0007669"/>
    <property type="project" value="InterPro"/>
</dbReference>
<name>A0A161I8L0_9MICO</name>
<dbReference type="AlphaFoldDB" id="A0A161I8L0"/>
<proteinExistence type="predicted"/>
<dbReference type="InterPro" id="IPR000792">
    <property type="entry name" value="Tscrpt_reg_LuxR_C"/>
</dbReference>
<dbReference type="GO" id="GO:0006355">
    <property type="term" value="P:regulation of DNA-templated transcription"/>
    <property type="evidence" value="ECO:0007669"/>
    <property type="project" value="InterPro"/>
</dbReference>
<dbReference type="InterPro" id="IPR036388">
    <property type="entry name" value="WH-like_DNA-bd_sf"/>
</dbReference>
<accession>A0A161I8L0</accession>
<evidence type="ECO:0000259" key="2">
    <source>
        <dbReference type="SMART" id="SM00421"/>
    </source>
</evidence>
<dbReference type="PATRIC" id="fig|1300344.3.peg.2554"/>
<dbReference type="InterPro" id="IPR016032">
    <property type="entry name" value="Sig_transdc_resp-reg_C-effctor"/>
</dbReference>
<dbReference type="InterPro" id="IPR051797">
    <property type="entry name" value="TrmB-like"/>
</dbReference>
<keyword evidence="4" id="KW-1185">Reference proteome</keyword>